<proteinExistence type="inferred from homology"/>
<dbReference type="Gene3D" id="3.40.50.2000">
    <property type="entry name" value="Glycogen Phosphorylase B"/>
    <property type="match status" value="2"/>
</dbReference>
<dbReference type="AlphaFoldDB" id="A0AAV9ECC6"/>
<evidence type="ECO:0000313" key="5">
    <source>
        <dbReference type="Proteomes" id="UP001180020"/>
    </source>
</evidence>
<dbReference type="PANTHER" id="PTHR48047:SF8">
    <property type="entry name" value="FLAVONOL 3-O-GLUCOSYLTRANSFERASE UGT89B1"/>
    <property type="match status" value="1"/>
</dbReference>
<dbReference type="Proteomes" id="UP001180020">
    <property type="component" value="Unassembled WGS sequence"/>
</dbReference>
<evidence type="ECO:0000256" key="1">
    <source>
        <dbReference type="ARBA" id="ARBA00009995"/>
    </source>
</evidence>
<gene>
    <name evidence="4" type="primary">UGT89B1</name>
    <name evidence="4" type="ORF">QJS10_CPA08g01796</name>
</gene>
<feature type="compositionally biased region" description="Pro residues" evidence="3">
    <location>
        <begin position="459"/>
        <end position="475"/>
    </location>
</feature>
<dbReference type="CDD" id="cd03784">
    <property type="entry name" value="GT1_Gtf-like"/>
    <property type="match status" value="1"/>
</dbReference>
<evidence type="ECO:0000256" key="2">
    <source>
        <dbReference type="ARBA" id="ARBA00022679"/>
    </source>
</evidence>
<keyword evidence="2" id="KW-0808">Transferase</keyword>
<comment type="caution">
    <text evidence="4">The sequence shown here is derived from an EMBL/GenBank/DDBJ whole genome shotgun (WGS) entry which is preliminary data.</text>
</comment>
<comment type="similarity">
    <text evidence="1">Belongs to the UDP-glycosyltransferase family.</text>
</comment>
<reference evidence="4" key="1">
    <citation type="journal article" date="2023" name="Nat. Commun.">
        <title>Diploid and tetraploid genomes of Acorus and the evolution of monocots.</title>
        <authorList>
            <person name="Ma L."/>
            <person name="Liu K.W."/>
            <person name="Li Z."/>
            <person name="Hsiao Y.Y."/>
            <person name="Qi Y."/>
            <person name="Fu T."/>
            <person name="Tang G.D."/>
            <person name="Zhang D."/>
            <person name="Sun W.H."/>
            <person name="Liu D.K."/>
            <person name="Li Y."/>
            <person name="Chen G.Z."/>
            <person name="Liu X.D."/>
            <person name="Liao X.Y."/>
            <person name="Jiang Y.T."/>
            <person name="Yu X."/>
            <person name="Hao Y."/>
            <person name="Huang J."/>
            <person name="Zhao X.W."/>
            <person name="Ke S."/>
            <person name="Chen Y.Y."/>
            <person name="Wu W.L."/>
            <person name="Hsu J.L."/>
            <person name="Lin Y.F."/>
            <person name="Huang M.D."/>
            <person name="Li C.Y."/>
            <person name="Huang L."/>
            <person name="Wang Z.W."/>
            <person name="Zhao X."/>
            <person name="Zhong W.Y."/>
            <person name="Peng D.H."/>
            <person name="Ahmad S."/>
            <person name="Lan S."/>
            <person name="Zhang J.S."/>
            <person name="Tsai W.C."/>
            <person name="Van de Peer Y."/>
            <person name="Liu Z.J."/>
        </authorList>
    </citation>
    <scope>NUCLEOTIDE SEQUENCE</scope>
    <source>
        <strain evidence="4">CP</strain>
    </source>
</reference>
<protein>
    <submittedName>
        <fullName evidence="4">UDP-glycosyltransferase 89B1</fullName>
    </submittedName>
</protein>
<reference evidence="4" key="2">
    <citation type="submission" date="2023-06" db="EMBL/GenBank/DDBJ databases">
        <authorList>
            <person name="Ma L."/>
            <person name="Liu K.-W."/>
            <person name="Li Z."/>
            <person name="Hsiao Y.-Y."/>
            <person name="Qi Y."/>
            <person name="Fu T."/>
            <person name="Tang G."/>
            <person name="Zhang D."/>
            <person name="Sun W.-H."/>
            <person name="Liu D.-K."/>
            <person name="Li Y."/>
            <person name="Chen G.-Z."/>
            <person name="Liu X.-D."/>
            <person name="Liao X.-Y."/>
            <person name="Jiang Y.-T."/>
            <person name="Yu X."/>
            <person name="Hao Y."/>
            <person name="Huang J."/>
            <person name="Zhao X.-W."/>
            <person name="Ke S."/>
            <person name="Chen Y.-Y."/>
            <person name="Wu W.-L."/>
            <person name="Hsu J.-L."/>
            <person name="Lin Y.-F."/>
            <person name="Huang M.-D."/>
            <person name="Li C.-Y."/>
            <person name="Huang L."/>
            <person name="Wang Z.-W."/>
            <person name="Zhao X."/>
            <person name="Zhong W.-Y."/>
            <person name="Peng D.-H."/>
            <person name="Ahmad S."/>
            <person name="Lan S."/>
            <person name="Zhang J.-S."/>
            <person name="Tsai W.-C."/>
            <person name="Van De Peer Y."/>
            <person name="Liu Z.-J."/>
        </authorList>
    </citation>
    <scope>NUCLEOTIDE SEQUENCE</scope>
    <source>
        <strain evidence="4">CP</strain>
        <tissue evidence="4">Leaves</tissue>
    </source>
</reference>
<feature type="region of interest" description="Disordered" evidence="3">
    <location>
        <begin position="456"/>
        <end position="494"/>
    </location>
</feature>
<dbReference type="PANTHER" id="PTHR48047">
    <property type="entry name" value="GLYCOSYLTRANSFERASE"/>
    <property type="match status" value="1"/>
</dbReference>
<dbReference type="EMBL" id="JAUJYO010000008">
    <property type="protein sequence ID" value="KAK1311044.1"/>
    <property type="molecule type" value="Genomic_DNA"/>
</dbReference>
<dbReference type="FunFam" id="3.40.50.2000:FF:000060">
    <property type="entry name" value="Glycosyltransferase"/>
    <property type="match status" value="1"/>
</dbReference>
<sequence length="494" mass="54090">MSHTRAPHVLILPFPLMGHTIPLLDLAHQLSHRGLSVTIHVTADTLPLLSSSPSFQTLFLPIPAAEVANGDSFLATFVGTGSLHDLILQWAKAHESPPSLIVSDFFLGWTRRLAGQLGVPRVVFSPSGALTISLINSLFEHLPKRAGPMDFPGLPGSPTFPWYQLPLLIRDYVEGDPTSEFMRDGMLDNVASWGIIVNSFTRLEGDYLRHLEKNYGSGRVWAVGPLGLGGPSERGGPSSVPVDDVLRWLDGCPDGSVVYICFGSLVELGSDQIEAIAAALELSGVRFLWAYKAHDDGGPKGQVGERGLIIRGWAPQVAILNHRAVGSFLTHCGWNSTLEAITAGVPLLAWPMAADQYFTARLLEESSLLLFHGAAVHNSFSLLKMNNGIMNTLVSDTAMKNRQYKYTIQDDDETITLKTKIVTTTITDILFDEQPLAIYIINNVLEPRELFKVPEVGHLPPPCPGRTAQPRPPPRSQRGSQMMIRPRTQVGQRR</sequence>
<keyword evidence="5" id="KW-1185">Reference proteome</keyword>
<accession>A0AAV9ECC6</accession>
<organism evidence="4 5">
    <name type="scientific">Acorus calamus</name>
    <name type="common">Sweet flag</name>
    <dbReference type="NCBI Taxonomy" id="4465"/>
    <lineage>
        <taxon>Eukaryota</taxon>
        <taxon>Viridiplantae</taxon>
        <taxon>Streptophyta</taxon>
        <taxon>Embryophyta</taxon>
        <taxon>Tracheophyta</taxon>
        <taxon>Spermatophyta</taxon>
        <taxon>Magnoliopsida</taxon>
        <taxon>Liliopsida</taxon>
        <taxon>Acoraceae</taxon>
        <taxon>Acorus</taxon>
    </lineage>
</organism>
<evidence type="ECO:0000313" key="4">
    <source>
        <dbReference type="EMBL" id="KAK1311044.1"/>
    </source>
</evidence>
<evidence type="ECO:0000256" key="3">
    <source>
        <dbReference type="SAM" id="MobiDB-lite"/>
    </source>
</evidence>
<dbReference type="SUPFAM" id="SSF53756">
    <property type="entry name" value="UDP-Glycosyltransferase/glycogen phosphorylase"/>
    <property type="match status" value="1"/>
</dbReference>
<dbReference type="Pfam" id="PF00201">
    <property type="entry name" value="UDPGT"/>
    <property type="match status" value="1"/>
</dbReference>
<dbReference type="InterPro" id="IPR002213">
    <property type="entry name" value="UDP_glucos_trans"/>
</dbReference>
<name>A0AAV9ECC6_ACOCL</name>
<dbReference type="GO" id="GO:0035251">
    <property type="term" value="F:UDP-glucosyltransferase activity"/>
    <property type="evidence" value="ECO:0007669"/>
    <property type="project" value="TreeGrafter"/>
</dbReference>